<dbReference type="Proteomes" id="UP001180020">
    <property type="component" value="Unassembled WGS sequence"/>
</dbReference>
<feature type="compositionally biased region" description="Low complexity" evidence="1">
    <location>
        <begin position="55"/>
        <end position="64"/>
    </location>
</feature>
<keyword evidence="3" id="KW-1185">Reference proteome</keyword>
<feature type="region of interest" description="Disordered" evidence="1">
    <location>
        <begin position="52"/>
        <end position="81"/>
    </location>
</feature>
<name>A0AAV9EXW0_ACOCL</name>
<evidence type="ECO:0000256" key="1">
    <source>
        <dbReference type="SAM" id="MobiDB-lite"/>
    </source>
</evidence>
<accession>A0AAV9EXW0</accession>
<evidence type="ECO:0000313" key="2">
    <source>
        <dbReference type="EMBL" id="KAK1317047.1"/>
    </source>
</evidence>
<reference evidence="2" key="1">
    <citation type="journal article" date="2023" name="Nat. Commun.">
        <title>Diploid and tetraploid genomes of Acorus and the evolution of monocots.</title>
        <authorList>
            <person name="Ma L."/>
            <person name="Liu K.W."/>
            <person name="Li Z."/>
            <person name="Hsiao Y.Y."/>
            <person name="Qi Y."/>
            <person name="Fu T."/>
            <person name="Tang G.D."/>
            <person name="Zhang D."/>
            <person name="Sun W.H."/>
            <person name="Liu D.K."/>
            <person name="Li Y."/>
            <person name="Chen G.Z."/>
            <person name="Liu X.D."/>
            <person name="Liao X.Y."/>
            <person name="Jiang Y.T."/>
            <person name="Yu X."/>
            <person name="Hao Y."/>
            <person name="Huang J."/>
            <person name="Zhao X.W."/>
            <person name="Ke S."/>
            <person name="Chen Y.Y."/>
            <person name="Wu W.L."/>
            <person name="Hsu J.L."/>
            <person name="Lin Y.F."/>
            <person name="Huang M.D."/>
            <person name="Li C.Y."/>
            <person name="Huang L."/>
            <person name="Wang Z.W."/>
            <person name="Zhao X."/>
            <person name="Zhong W.Y."/>
            <person name="Peng D.H."/>
            <person name="Ahmad S."/>
            <person name="Lan S."/>
            <person name="Zhang J.S."/>
            <person name="Tsai W.C."/>
            <person name="Van de Peer Y."/>
            <person name="Liu Z.J."/>
        </authorList>
    </citation>
    <scope>NUCLEOTIDE SEQUENCE</scope>
    <source>
        <strain evidence="2">CP</strain>
    </source>
</reference>
<organism evidence="2 3">
    <name type="scientific">Acorus calamus</name>
    <name type="common">Sweet flag</name>
    <dbReference type="NCBI Taxonomy" id="4465"/>
    <lineage>
        <taxon>Eukaryota</taxon>
        <taxon>Viridiplantae</taxon>
        <taxon>Streptophyta</taxon>
        <taxon>Embryophyta</taxon>
        <taxon>Tracheophyta</taxon>
        <taxon>Spermatophyta</taxon>
        <taxon>Magnoliopsida</taxon>
        <taxon>Liliopsida</taxon>
        <taxon>Acoraceae</taxon>
        <taxon>Acorus</taxon>
    </lineage>
</organism>
<sequence>MSPSKNEEQWEGSENRSVEIAVSDLVSDQWEFTNDFFRRGERTLLTEIRRRKSSTTHALTAHSTMKSKPPCSNSNVDNGAATAASTSSHFVSNYIINASPEAIMQEIRLFEGREVDNEGGNDGGEEDGEERLKLFGVWLNRSYEKRVRRSGCQRQ</sequence>
<gene>
    <name evidence="2" type="primary">HSFB4</name>
    <name evidence="2" type="ORF">QJS10_CPA05g00747</name>
</gene>
<evidence type="ECO:0000313" key="3">
    <source>
        <dbReference type="Proteomes" id="UP001180020"/>
    </source>
</evidence>
<feature type="compositionally biased region" description="Polar residues" evidence="1">
    <location>
        <begin position="70"/>
        <end position="81"/>
    </location>
</feature>
<proteinExistence type="predicted"/>
<dbReference type="AlphaFoldDB" id="A0AAV9EXW0"/>
<dbReference type="EMBL" id="JAUJYO010000005">
    <property type="protein sequence ID" value="KAK1317047.1"/>
    <property type="molecule type" value="Genomic_DNA"/>
</dbReference>
<reference evidence="2" key="2">
    <citation type="submission" date="2023-06" db="EMBL/GenBank/DDBJ databases">
        <authorList>
            <person name="Ma L."/>
            <person name="Liu K.-W."/>
            <person name="Li Z."/>
            <person name="Hsiao Y.-Y."/>
            <person name="Qi Y."/>
            <person name="Fu T."/>
            <person name="Tang G."/>
            <person name="Zhang D."/>
            <person name="Sun W.-H."/>
            <person name="Liu D.-K."/>
            <person name="Li Y."/>
            <person name="Chen G.-Z."/>
            <person name="Liu X.-D."/>
            <person name="Liao X.-Y."/>
            <person name="Jiang Y.-T."/>
            <person name="Yu X."/>
            <person name="Hao Y."/>
            <person name="Huang J."/>
            <person name="Zhao X.-W."/>
            <person name="Ke S."/>
            <person name="Chen Y.-Y."/>
            <person name="Wu W.-L."/>
            <person name="Hsu J.-L."/>
            <person name="Lin Y.-F."/>
            <person name="Huang M.-D."/>
            <person name="Li C.-Y."/>
            <person name="Huang L."/>
            <person name="Wang Z.-W."/>
            <person name="Zhao X."/>
            <person name="Zhong W.-Y."/>
            <person name="Peng D.-H."/>
            <person name="Ahmad S."/>
            <person name="Lan S."/>
            <person name="Zhang J.-S."/>
            <person name="Tsai W.-C."/>
            <person name="Van De Peer Y."/>
            <person name="Liu Z.-J."/>
        </authorList>
    </citation>
    <scope>NUCLEOTIDE SEQUENCE</scope>
    <source>
        <strain evidence="2">CP</strain>
        <tissue evidence="2">Leaves</tissue>
    </source>
</reference>
<comment type="caution">
    <text evidence="2">The sequence shown here is derived from an EMBL/GenBank/DDBJ whole genome shotgun (WGS) entry which is preliminary data.</text>
</comment>
<protein>
    <submittedName>
        <fullName evidence="2">Heat stress transcription factor B-4</fullName>
    </submittedName>
</protein>